<dbReference type="WBParaSite" id="PS1159_v2.g21763.t1">
    <property type="protein sequence ID" value="PS1159_v2.g21763.t1"/>
    <property type="gene ID" value="PS1159_v2.g21763"/>
</dbReference>
<evidence type="ECO:0000313" key="2">
    <source>
        <dbReference type="WBParaSite" id="PS1159_v2.g21763.t1"/>
    </source>
</evidence>
<proteinExistence type="predicted"/>
<organism evidence="1 2">
    <name type="scientific">Panagrolaimus sp. PS1159</name>
    <dbReference type="NCBI Taxonomy" id="55785"/>
    <lineage>
        <taxon>Eukaryota</taxon>
        <taxon>Metazoa</taxon>
        <taxon>Ecdysozoa</taxon>
        <taxon>Nematoda</taxon>
        <taxon>Chromadorea</taxon>
        <taxon>Rhabditida</taxon>
        <taxon>Tylenchina</taxon>
        <taxon>Panagrolaimomorpha</taxon>
        <taxon>Panagrolaimoidea</taxon>
        <taxon>Panagrolaimidae</taxon>
        <taxon>Panagrolaimus</taxon>
    </lineage>
</organism>
<protein>
    <submittedName>
        <fullName evidence="2">Uncharacterized protein</fullName>
    </submittedName>
</protein>
<sequence length="77" mass="9076">MLEDAIFKKIFDWSKRHCDRQGIKQTPNTIKYVLKEILPFIKFEHLRPATMATIVRENELLPPEILLDILCKSIVKP</sequence>
<evidence type="ECO:0000313" key="1">
    <source>
        <dbReference type="Proteomes" id="UP000887580"/>
    </source>
</evidence>
<dbReference type="Proteomes" id="UP000887580">
    <property type="component" value="Unplaced"/>
</dbReference>
<reference evidence="2" key="1">
    <citation type="submission" date="2022-11" db="UniProtKB">
        <authorList>
            <consortium name="WormBaseParasite"/>
        </authorList>
    </citation>
    <scope>IDENTIFICATION</scope>
</reference>
<name>A0AC35FXI1_9BILA</name>
<accession>A0AC35FXI1</accession>